<dbReference type="RefSeq" id="WP_116415853.1">
    <property type="nucleotide sequence ID" value="NZ_NBWZ01000001.1"/>
</dbReference>
<dbReference type="EMBL" id="NBWZ01000001">
    <property type="protein sequence ID" value="RFA10479.1"/>
    <property type="molecule type" value="Genomic_DNA"/>
</dbReference>
<evidence type="ECO:0000313" key="3">
    <source>
        <dbReference type="Proteomes" id="UP000256486"/>
    </source>
</evidence>
<evidence type="ECO:0000256" key="1">
    <source>
        <dbReference type="SAM" id="MobiDB-lite"/>
    </source>
</evidence>
<gene>
    <name evidence="2" type="ORF">B7R54_15670</name>
</gene>
<comment type="caution">
    <text evidence="2">The sequence shown here is derived from an EMBL/GenBank/DDBJ whole genome shotgun (WGS) entry which is preliminary data.</text>
</comment>
<evidence type="ECO:0000313" key="2">
    <source>
        <dbReference type="EMBL" id="RFA10479.1"/>
    </source>
</evidence>
<dbReference type="AlphaFoldDB" id="A0A3E0VLF5"/>
<accession>A0A3E0VLF5</accession>
<dbReference type="OrthoDB" id="5119617at2"/>
<reference evidence="2 3" key="1">
    <citation type="submission" date="2017-04" db="EMBL/GenBank/DDBJ databases">
        <title>Comparative genome analysis of Subtercola boreus.</title>
        <authorList>
            <person name="Cho Y.-J."/>
            <person name="Cho A."/>
            <person name="Kim O.-S."/>
            <person name="Lee J.-I."/>
        </authorList>
    </citation>
    <scope>NUCLEOTIDE SEQUENCE [LARGE SCALE GENOMIC DNA]</scope>
    <source>
        <strain evidence="2 3">K300</strain>
    </source>
</reference>
<sequence>MSTAVTADRTAAGNTASGRTAAGHGQGGRNVIAPRAVRRVVSAVTAEQLGVDEKDVSVSLSDHEGDLTMTASAPIHVAPLGTGARRPGTIVERLTRAQSTIREQSLTLTGTSITEIDLHITGVRLNQRKRVS</sequence>
<protein>
    <recommendedName>
        <fullName evidence="4">NTP pyrophosphohydrolase</fullName>
    </recommendedName>
</protein>
<proteinExistence type="predicted"/>
<dbReference type="Proteomes" id="UP000256486">
    <property type="component" value="Unassembled WGS sequence"/>
</dbReference>
<organism evidence="2 3">
    <name type="scientific">Subtercola boreus</name>
    <dbReference type="NCBI Taxonomy" id="120213"/>
    <lineage>
        <taxon>Bacteria</taxon>
        <taxon>Bacillati</taxon>
        <taxon>Actinomycetota</taxon>
        <taxon>Actinomycetes</taxon>
        <taxon>Micrococcales</taxon>
        <taxon>Microbacteriaceae</taxon>
        <taxon>Subtercola</taxon>
    </lineage>
</organism>
<name>A0A3E0VLF5_9MICO</name>
<evidence type="ECO:0008006" key="4">
    <source>
        <dbReference type="Google" id="ProtNLM"/>
    </source>
</evidence>
<feature type="region of interest" description="Disordered" evidence="1">
    <location>
        <begin position="1"/>
        <end position="30"/>
    </location>
</feature>
<keyword evidence="3" id="KW-1185">Reference proteome</keyword>